<sequence length="264" mass="29339">MQRPNMYPISVVGAVVVCCAVLSGVVAGPVPKDKPVKQNFKICKKAEPKLEACVIDAVKVALPLISKGIPKYQVPAIDPLELTSLDIGKGKGPVSIDLKFRNLKIWGLKHAMPKSFSALDIDKYTYQAKFDVPGALTIVGQYSADGKVLVLPINGKGPCNITLYDPEVEVFLKGKGHSKGDKKYMQLTKAQFKILNIKKMKIKLENLFNGNKELGENMNQFLNENWPDILKELQPAIEEALSLFLKELGSRILNNVPYTEFFHW</sequence>
<dbReference type="PANTHER" id="PTHR11008">
    <property type="entry name" value="PROTEIN TAKEOUT-LIKE PROTEIN"/>
    <property type="match status" value="1"/>
</dbReference>
<feature type="signal peptide" evidence="4">
    <location>
        <begin position="1"/>
        <end position="27"/>
    </location>
</feature>
<dbReference type="KEGG" id="btab:109030547"/>
<dbReference type="GO" id="GO:0005615">
    <property type="term" value="C:extracellular space"/>
    <property type="evidence" value="ECO:0007669"/>
    <property type="project" value="TreeGrafter"/>
</dbReference>
<evidence type="ECO:0000256" key="4">
    <source>
        <dbReference type="SAM" id="SignalP"/>
    </source>
</evidence>
<dbReference type="SMART" id="SM00700">
    <property type="entry name" value="JHBP"/>
    <property type="match status" value="1"/>
</dbReference>
<evidence type="ECO:0000313" key="6">
    <source>
        <dbReference type="Proteomes" id="UP001152759"/>
    </source>
</evidence>
<evidence type="ECO:0000256" key="1">
    <source>
        <dbReference type="ARBA" id="ARBA00022729"/>
    </source>
</evidence>
<keyword evidence="6" id="KW-1185">Reference proteome</keyword>
<evidence type="ECO:0000313" key="5">
    <source>
        <dbReference type="EMBL" id="CAH0387367.1"/>
    </source>
</evidence>
<feature type="chain" id="PRO_5040323944" evidence="4">
    <location>
        <begin position="28"/>
        <end position="264"/>
    </location>
</feature>
<reference evidence="5" key="1">
    <citation type="submission" date="2021-12" db="EMBL/GenBank/DDBJ databases">
        <authorList>
            <person name="King R."/>
        </authorList>
    </citation>
    <scope>NUCLEOTIDE SEQUENCE</scope>
</reference>
<dbReference type="AlphaFoldDB" id="A0A9P0ABK3"/>
<keyword evidence="1 4" id="KW-0732">Signal</keyword>
<dbReference type="Gene3D" id="3.15.10.30">
    <property type="entry name" value="Haemolymph juvenile hormone binding protein"/>
    <property type="match status" value="1"/>
</dbReference>
<comment type="similarity">
    <text evidence="3">Belongs to the TO family.</text>
</comment>
<organism evidence="5 6">
    <name type="scientific">Bemisia tabaci</name>
    <name type="common">Sweetpotato whitefly</name>
    <name type="synonym">Aleurodes tabaci</name>
    <dbReference type="NCBI Taxonomy" id="7038"/>
    <lineage>
        <taxon>Eukaryota</taxon>
        <taxon>Metazoa</taxon>
        <taxon>Ecdysozoa</taxon>
        <taxon>Arthropoda</taxon>
        <taxon>Hexapoda</taxon>
        <taxon>Insecta</taxon>
        <taxon>Pterygota</taxon>
        <taxon>Neoptera</taxon>
        <taxon>Paraneoptera</taxon>
        <taxon>Hemiptera</taxon>
        <taxon>Sternorrhyncha</taxon>
        <taxon>Aleyrodoidea</taxon>
        <taxon>Aleyrodidae</taxon>
        <taxon>Aleyrodinae</taxon>
        <taxon>Bemisia</taxon>
    </lineage>
</organism>
<dbReference type="FunFam" id="3.15.10.30:FF:000001">
    <property type="entry name" value="Takeout-like protein 1"/>
    <property type="match status" value="1"/>
</dbReference>
<evidence type="ECO:0000256" key="2">
    <source>
        <dbReference type="ARBA" id="ARBA00023108"/>
    </source>
</evidence>
<dbReference type="Proteomes" id="UP001152759">
    <property type="component" value="Chromosome 3"/>
</dbReference>
<accession>A0A9P0ABK3</accession>
<dbReference type="GO" id="GO:0007623">
    <property type="term" value="P:circadian rhythm"/>
    <property type="evidence" value="ECO:0007669"/>
    <property type="project" value="UniProtKB-ARBA"/>
</dbReference>
<dbReference type="Pfam" id="PF06585">
    <property type="entry name" value="JHBP"/>
    <property type="match status" value="1"/>
</dbReference>
<proteinExistence type="inferred from homology"/>
<dbReference type="InterPro" id="IPR010562">
    <property type="entry name" value="Haemolymph_juvenile_hormone-bd"/>
</dbReference>
<dbReference type="PANTHER" id="PTHR11008:SF41">
    <property type="entry name" value="RE70318P"/>
    <property type="match status" value="1"/>
</dbReference>
<name>A0A9P0ABK3_BEMTA</name>
<evidence type="ECO:0000256" key="3">
    <source>
        <dbReference type="ARBA" id="ARBA00060902"/>
    </source>
</evidence>
<dbReference type="InterPro" id="IPR038606">
    <property type="entry name" value="To_sf"/>
</dbReference>
<gene>
    <name evidence="5" type="ORF">BEMITA_LOCUS6391</name>
</gene>
<protein>
    <submittedName>
        <fullName evidence="5">Uncharacterized protein</fullName>
    </submittedName>
</protein>
<keyword evidence="2" id="KW-0090">Biological rhythms</keyword>
<dbReference type="EMBL" id="OU963864">
    <property type="protein sequence ID" value="CAH0387367.1"/>
    <property type="molecule type" value="Genomic_DNA"/>
</dbReference>